<dbReference type="InterPro" id="IPR002579">
    <property type="entry name" value="Met_Sox_Rdtase_MsrB_dom"/>
</dbReference>
<dbReference type="STRING" id="86166.TAGGR_1112"/>
<evidence type="ECO:0000259" key="9">
    <source>
        <dbReference type="PROSITE" id="PS51790"/>
    </source>
</evidence>
<dbReference type="GO" id="GO:0005737">
    <property type="term" value="C:cytoplasm"/>
    <property type="evidence" value="ECO:0007669"/>
    <property type="project" value="TreeGrafter"/>
</dbReference>
<dbReference type="PANTHER" id="PTHR42799:SF2">
    <property type="entry name" value="MITOCHONDRIAL PEPTIDE METHIONINE SULFOXIDE REDUCTASE"/>
    <property type="match status" value="1"/>
</dbReference>
<dbReference type="EC" id="1.8.4.12" evidence="7"/>
<evidence type="ECO:0000256" key="6">
    <source>
        <dbReference type="ARBA" id="ARBA00048782"/>
    </source>
</evidence>
<accession>A0A0U9HLR3</accession>
<dbReference type="HAMAP" id="MF_01400">
    <property type="entry name" value="MsrB"/>
    <property type="match status" value="1"/>
</dbReference>
<keyword evidence="11" id="KW-1185">Reference proteome</keyword>
<dbReference type="InterPro" id="IPR002569">
    <property type="entry name" value="Met_Sox_Rdtase_MsrA_dom"/>
</dbReference>
<dbReference type="InterPro" id="IPR050162">
    <property type="entry name" value="MsrA_MetSO_reductase"/>
</dbReference>
<dbReference type="SUPFAM" id="SSF51316">
    <property type="entry name" value="Mss4-like"/>
    <property type="match status" value="1"/>
</dbReference>
<evidence type="ECO:0000313" key="11">
    <source>
        <dbReference type="Proteomes" id="UP000054976"/>
    </source>
</evidence>
<dbReference type="InterPro" id="IPR036509">
    <property type="entry name" value="Met_Sox_Rdtase_MsrA_sf"/>
</dbReference>
<comment type="caution">
    <text evidence="10">The sequence shown here is derived from an EMBL/GenBank/DDBJ whole genome shotgun (WGS) entry which is preliminary data.</text>
</comment>
<dbReference type="EMBL" id="BCNO01000001">
    <property type="protein sequence ID" value="GAQ93947.1"/>
    <property type="molecule type" value="Genomic_DNA"/>
</dbReference>
<comment type="catalytic activity">
    <reaction evidence="5 7">
        <text>L-methionyl-[protein] + [thioredoxin]-disulfide + H2O = L-methionyl-(R)-S-oxide-[protein] + [thioredoxin]-dithiol</text>
        <dbReference type="Rhea" id="RHEA:24164"/>
        <dbReference type="Rhea" id="RHEA-COMP:10698"/>
        <dbReference type="Rhea" id="RHEA-COMP:10700"/>
        <dbReference type="Rhea" id="RHEA-COMP:12313"/>
        <dbReference type="Rhea" id="RHEA-COMP:12314"/>
        <dbReference type="ChEBI" id="CHEBI:15377"/>
        <dbReference type="ChEBI" id="CHEBI:16044"/>
        <dbReference type="ChEBI" id="CHEBI:29950"/>
        <dbReference type="ChEBI" id="CHEBI:45764"/>
        <dbReference type="ChEBI" id="CHEBI:50058"/>
        <dbReference type="EC" id="1.8.4.12"/>
    </reaction>
</comment>
<dbReference type="EC" id="1.8.4.11" evidence="8"/>
<dbReference type="NCBIfam" id="TIGR00401">
    <property type="entry name" value="msrA"/>
    <property type="match status" value="1"/>
</dbReference>
<name>A0A0U9HLR3_9BACT</name>
<reference evidence="11" key="1">
    <citation type="submission" date="2016-01" db="EMBL/GenBank/DDBJ databases">
        <title>Draft genome sequence of Thermodesulfovibrio aggregans strain TGE-P1.</title>
        <authorList>
            <person name="Sekiguchi Y."/>
            <person name="Ohashi A."/>
            <person name="Matsuura N."/>
            <person name="Tourlousse M.D."/>
        </authorList>
    </citation>
    <scope>NUCLEOTIDE SEQUENCE [LARGE SCALE GENOMIC DNA]</scope>
    <source>
        <strain evidence="11">TGE-P1</strain>
    </source>
</reference>
<dbReference type="Pfam" id="PF01625">
    <property type="entry name" value="PMSR"/>
    <property type="match status" value="1"/>
</dbReference>
<evidence type="ECO:0000313" key="10">
    <source>
        <dbReference type="EMBL" id="GAQ93947.1"/>
    </source>
</evidence>
<keyword evidence="2" id="KW-0511">Multifunctional enzyme</keyword>
<evidence type="ECO:0000256" key="7">
    <source>
        <dbReference type="HAMAP-Rule" id="MF_01400"/>
    </source>
</evidence>
<dbReference type="GO" id="GO:0033743">
    <property type="term" value="F:peptide-methionine (R)-S-oxide reductase activity"/>
    <property type="evidence" value="ECO:0007669"/>
    <property type="project" value="UniProtKB-UniRule"/>
</dbReference>
<proteinExistence type="inferred from homology"/>
<dbReference type="GO" id="GO:0033744">
    <property type="term" value="F:L-methionine:thioredoxin-disulfide S-oxidoreductase activity"/>
    <property type="evidence" value="ECO:0007669"/>
    <property type="project" value="RHEA"/>
</dbReference>
<dbReference type="SUPFAM" id="SSF55068">
    <property type="entry name" value="Peptide methionine sulfoxide reductase"/>
    <property type="match status" value="1"/>
</dbReference>
<evidence type="ECO:0000256" key="2">
    <source>
        <dbReference type="ARBA" id="ARBA00023268"/>
    </source>
</evidence>
<comment type="similarity">
    <text evidence="7">Belongs to the MsrB Met sulfoxide reductase family.</text>
</comment>
<comment type="caution">
    <text evidence="7">Lacks conserved residue(s) required for the propagation of feature annotation.</text>
</comment>
<evidence type="ECO:0000256" key="5">
    <source>
        <dbReference type="ARBA" id="ARBA00048488"/>
    </source>
</evidence>
<comment type="catalytic activity">
    <reaction evidence="4 8">
        <text>L-methionyl-[protein] + [thioredoxin]-disulfide + H2O = L-methionyl-(S)-S-oxide-[protein] + [thioredoxin]-dithiol</text>
        <dbReference type="Rhea" id="RHEA:14217"/>
        <dbReference type="Rhea" id="RHEA-COMP:10698"/>
        <dbReference type="Rhea" id="RHEA-COMP:10700"/>
        <dbReference type="Rhea" id="RHEA-COMP:12313"/>
        <dbReference type="Rhea" id="RHEA-COMP:12315"/>
        <dbReference type="ChEBI" id="CHEBI:15377"/>
        <dbReference type="ChEBI" id="CHEBI:16044"/>
        <dbReference type="ChEBI" id="CHEBI:29950"/>
        <dbReference type="ChEBI" id="CHEBI:44120"/>
        <dbReference type="ChEBI" id="CHEBI:50058"/>
        <dbReference type="EC" id="1.8.4.11"/>
    </reaction>
</comment>
<dbReference type="InterPro" id="IPR011057">
    <property type="entry name" value="Mss4-like_sf"/>
</dbReference>
<dbReference type="GO" id="GO:0008113">
    <property type="term" value="F:peptide-methionine (S)-S-oxide reductase activity"/>
    <property type="evidence" value="ECO:0007669"/>
    <property type="project" value="UniProtKB-UniRule"/>
</dbReference>
<dbReference type="Gene3D" id="2.170.150.20">
    <property type="entry name" value="Peptide methionine sulfoxide reductase"/>
    <property type="match status" value="1"/>
</dbReference>
<dbReference type="Proteomes" id="UP000054976">
    <property type="component" value="Unassembled WGS sequence"/>
</dbReference>
<feature type="active site" evidence="8">
    <location>
        <position position="152"/>
    </location>
</feature>
<feature type="active site" description="Nucleophile" evidence="7">
    <location>
        <position position="110"/>
    </location>
</feature>
<dbReference type="GO" id="GO:0034599">
    <property type="term" value="P:cellular response to oxidative stress"/>
    <property type="evidence" value="ECO:0007669"/>
    <property type="project" value="TreeGrafter"/>
</dbReference>
<organism evidence="10 11">
    <name type="scientific">Thermodesulfovibrio aggregans</name>
    <dbReference type="NCBI Taxonomy" id="86166"/>
    <lineage>
        <taxon>Bacteria</taxon>
        <taxon>Pseudomonadati</taxon>
        <taxon>Nitrospirota</taxon>
        <taxon>Thermodesulfovibrionia</taxon>
        <taxon>Thermodesulfovibrionales</taxon>
        <taxon>Thermodesulfovibrionaceae</taxon>
        <taxon>Thermodesulfovibrio</taxon>
    </lineage>
</organism>
<comment type="catalytic activity">
    <reaction evidence="6 8">
        <text>[thioredoxin]-disulfide + L-methionine + H2O = L-methionine (S)-S-oxide + [thioredoxin]-dithiol</text>
        <dbReference type="Rhea" id="RHEA:19993"/>
        <dbReference type="Rhea" id="RHEA-COMP:10698"/>
        <dbReference type="Rhea" id="RHEA-COMP:10700"/>
        <dbReference type="ChEBI" id="CHEBI:15377"/>
        <dbReference type="ChEBI" id="CHEBI:29950"/>
        <dbReference type="ChEBI" id="CHEBI:50058"/>
        <dbReference type="ChEBI" id="CHEBI:57844"/>
        <dbReference type="ChEBI" id="CHEBI:58772"/>
        <dbReference type="EC" id="1.8.4.11"/>
    </reaction>
</comment>
<comment type="similarity">
    <text evidence="8">Belongs to the MsrA Met sulfoxide reductase family.</text>
</comment>
<dbReference type="NCBIfam" id="TIGR00357">
    <property type="entry name" value="peptide-methionine (R)-S-oxide reductase MsrB"/>
    <property type="match status" value="1"/>
</dbReference>
<dbReference type="OrthoDB" id="4174719at2"/>
<dbReference type="NCBIfam" id="NF004042">
    <property type="entry name" value="PRK05550.1"/>
    <property type="match status" value="1"/>
</dbReference>
<evidence type="ECO:0000256" key="3">
    <source>
        <dbReference type="ARBA" id="ARBA00024679"/>
    </source>
</evidence>
<keyword evidence="1 7" id="KW-0560">Oxidoreductase</keyword>
<comment type="function">
    <text evidence="3 8">Has an important function as a repair enzyme for proteins that have been inactivated by oxidation. Catalyzes the reversible oxidation-reduction of methionine sulfoxide in proteins to methionine.</text>
</comment>
<evidence type="ECO:0000256" key="8">
    <source>
        <dbReference type="HAMAP-Rule" id="MF_01401"/>
    </source>
</evidence>
<dbReference type="Pfam" id="PF01641">
    <property type="entry name" value="SelR"/>
    <property type="match status" value="1"/>
</dbReference>
<dbReference type="AlphaFoldDB" id="A0A0U9HLR3"/>
<protein>
    <recommendedName>
        <fullName evidence="7 8">Multifunctional fusion protein</fullName>
    </recommendedName>
    <domain>
        <recommendedName>
            <fullName evidence="8">Peptide methionine sulfoxide reductase MsrA</fullName>
            <shortName evidence="8">Protein-methionine-S-oxide reductase</shortName>
            <ecNumber evidence="8">1.8.4.11</ecNumber>
        </recommendedName>
        <alternativeName>
            <fullName evidence="8">Peptide-methionine (S)-S-oxide reductase</fullName>
            <shortName evidence="8">Peptide Met(O) reductase</shortName>
        </alternativeName>
    </domain>
    <domain>
        <recommendedName>
            <fullName evidence="7">Peptide methionine sulfoxide reductase MsrB</fullName>
            <ecNumber evidence="7">1.8.4.12</ecNumber>
        </recommendedName>
        <alternativeName>
            <fullName evidence="7">Peptide-methionine (R)-S-oxide reductase</fullName>
        </alternativeName>
    </domain>
</protein>
<dbReference type="Gene3D" id="3.30.1060.10">
    <property type="entry name" value="Peptide methionine sulphoxide reductase MsrA"/>
    <property type="match status" value="1"/>
</dbReference>
<evidence type="ECO:0000256" key="1">
    <source>
        <dbReference type="ARBA" id="ARBA00023002"/>
    </source>
</evidence>
<gene>
    <name evidence="7" type="primary">msrB</name>
    <name evidence="8" type="synonym">msrA</name>
    <name evidence="10" type="ORF">TAGGR_1112</name>
</gene>
<dbReference type="RefSeq" id="WP_059175435.1">
    <property type="nucleotide sequence ID" value="NZ_BCNO01000001.1"/>
</dbReference>
<dbReference type="PANTHER" id="PTHR42799">
    <property type="entry name" value="MITOCHONDRIAL PEPTIDE METHIONINE SULFOXIDE REDUCTASE"/>
    <property type="match status" value="1"/>
</dbReference>
<dbReference type="FunFam" id="2.170.150.20:FF:000003">
    <property type="entry name" value="Peptide methionine sulfoxide reductase MsrB"/>
    <property type="match status" value="1"/>
</dbReference>
<sequence length="303" mass="34957">MKDEKLTPEQYYVFRQGGTEKPFQNAYWNNKEHGLYVDIVNGDVLFSSLDKFDSGTGWPSFTKPVHEELIVEKIDRSHGMIRTEVRTKNTNGHLGHVFDDGPPPTGLRYCINSAALRFVPLDKLVEEGYIDYLSMFNDVNKNFEQIILGGGCFWGIQAYFKRVKGIKNTVVGYSGGWKEKPTYEEVCTGKTGHAEVVLVTFDPQIINLERILRHFFKIHDPSQKDRQGNDIGTQYRSAIYYFDENQKVVIDRVLEELKNQGIGVTTEVEKAKNFYKAEDYHQDYLEKNPGGYCHVNINKIWDF</sequence>
<dbReference type="PROSITE" id="PS51790">
    <property type="entry name" value="MSRB"/>
    <property type="match status" value="1"/>
</dbReference>
<evidence type="ECO:0000256" key="4">
    <source>
        <dbReference type="ARBA" id="ARBA00047806"/>
    </source>
</evidence>
<feature type="domain" description="MsrB" evidence="9">
    <location>
        <begin position="1"/>
        <end position="121"/>
    </location>
</feature>
<dbReference type="HAMAP" id="MF_01401">
    <property type="entry name" value="MsrA"/>
    <property type="match status" value="1"/>
</dbReference>